<reference evidence="7" key="1">
    <citation type="submission" date="2022-12" db="EMBL/GenBank/DDBJ databases">
        <authorList>
            <person name="Petersen C."/>
        </authorList>
    </citation>
    <scope>NUCLEOTIDE SEQUENCE</scope>
    <source>
        <strain evidence="7">IBT 15544</strain>
    </source>
</reference>
<evidence type="ECO:0000313" key="8">
    <source>
        <dbReference type="Proteomes" id="UP001150904"/>
    </source>
</evidence>
<reference evidence="7" key="2">
    <citation type="journal article" date="2023" name="IMA Fungus">
        <title>Comparative genomic study of the Penicillium genus elucidates a diverse pangenome and 15 lateral gene transfer events.</title>
        <authorList>
            <person name="Petersen C."/>
            <person name="Sorensen T."/>
            <person name="Nielsen M.R."/>
            <person name="Sondergaard T.E."/>
            <person name="Sorensen J.L."/>
            <person name="Fitzpatrick D.A."/>
            <person name="Frisvad J.C."/>
            <person name="Nielsen K.L."/>
        </authorList>
    </citation>
    <scope>NUCLEOTIDE SEQUENCE</scope>
    <source>
        <strain evidence="7">IBT 15544</strain>
    </source>
</reference>
<feature type="transmembrane region" description="Helical" evidence="6">
    <location>
        <begin position="180"/>
        <end position="203"/>
    </location>
</feature>
<keyword evidence="8" id="KW-1185">Reference proteome</keyword>
<evidence type="ECO:0000256" key="1">
    <source>
        <dbReference type="ARBA" id="ARBA00004141"/>
    </source>
</evidence>
<keyword evidence="2" id="KW-0813">Transport</keyword>
<comment type="subcellular location">
    <subcellularLocation>
        <location evidence="1">Membrane</location>
        <topology evidence="1">Multi-pass membrane protein</topology>
    </subcellularLocation>
</comment>
<dbReference type="Pfam" id="PF13520">
    <property type="entry name" value="AA_permease_2"/>
    <property type="match status" value="1"/>
</dbReference>
<keyword evidence="3 6" id="KW-0812">Transmembrane</keyword>
<sequence>MEKSFEDDAQLAQMGHKSELKRHYSLLSMLGLAFAILNSWTALSASLSLSLPSGGPASVVWGLVTAGICSMCMAASLAEFLSAYPTAGGQYHWVAVISWEKWIPILSWITGWVNCSGWVALVATGGLLGSQLVLGCISLMNPSYDPQRWHQFLIYVAYNVAAFLINAFGNSILPYFNKAAFTWSLTGFAVICITVLACSSGNYNSGDFVFRDFINETGWPDGIAWLLGLLQGGLGVTGFDGVAHMIEEIPNASVEGPKIMIACVAIGTITGVIFLVVLLFVAGEIDPIINSAAGPLLAILKNATQNNAGAICLLIFPLVCMLFATTAIMTTSSRMCYAFARDGGLPFSSYFSQIHSKLKVPLHSLYLNLALVIIFGLIFLGSSSAFNAIVSASVVLLDLSYGMPIAINLCRGRSTLPERAFVLPNVVGYILNIISVVYIILTTVLFLFPPDLPATGSNMNYCVAAFAIVVIISSITWFADGRKNYVGPRIEVEFLAGQAGTQSENPVAAVEHYKA</sequence>
<feature type="transmembrane region" description="Helical" evidence="6">
    <location>
        <begin position="259"/>
        <end position="282"/>
    </location>
</feature>
<evidence type="ECO:0000313" key="7">
    <source>
        <dbReference type="EMBL" id="KAJ5198280.1"/>
    </source>
</evidence>
<feature type="transmembrane region" description="Helical" evidence="6">
    <location>
        <begin position="149"/>
        <end position="168"/>
    </location>
</feature>
<evidence type="ECO:0000256" key="3">
    <source>
        <dbReference type="ARBA" id="ARBA00022692"/>
    </source>
</evidence>
<feature type="transmembrane region" description="Helical" evidence="6">
    <location>
        <begin position="308"/>
        <end position="329"/>
    </location>
</feature>
<comment type="caution">
    <text evidence="7">The sequence shown here is derived from an EMBL/GenBank/DDBJ whole genome shotgun (WGS) entry which is preliminary data.</text>
</comment>
<dbReference type="InterPro" id="IPR002293">
    <property type="entry name" value="AA/rel_permease1"/>
</dbReference>
<evidence type="ECO:0000256" key="2">
    <source>
        <dbReference type="ARBA" id="ARBA00022448"/>
    </source>
</evidence>
<dbReference type="Proteomes" id="UP001150904">
    <property type="component" value="Unassembled WGS sequence"/>
</dbReference>
<feature type="transmembrane region" description="Helical" evidence="6">
    <location>
        <begin position="223"/>
        <end position="247"/>
    </location>
</feature>
<dbReference type="PIRSF" id="PIRSF006060">
    <property type="entry name" value="AA_transporter"/>
    <property type="match status" value="1"/>
</dbReference>
<keyword evidence="5 6" id="KW-0472">Membrane</keyword>
<feature type="transmembrane region" description="Helical" evidence="6">
    <location>
        <begin position="105"/>
        <end position="129"/>
    </location>
</feature>
<dbReference type="GeneID" id="83181760"/>
<feature type="transmembrane region" description="Helical" evidence="6">
    <location>
        <begin position="422"/>
        <end position="446"/>
    </location>
</feature>
<dbReference type="PANTHER" id="PTHR45649:SF14">
    <property type="entry name" value="GABA PERMEASE"/>
    <property type="match status" value="1"/>
</dbReference>
<protein>
    <recommendedName>
        <fullName evidence="9">Amino acid permease</fullName>
    </recommendedName>
</protein>
<dbReference type="FunFam" id="1.20.1740.10:FF:000046">
    <property type="entry name" value="Amino-acid permease, putative"/>
    <property type="match status" value="1"/>
</dbReference>
<dbReference type="EMBL" id="JAPQKR010000014">
    <property type="protein sequence ID" value="KAJ5198280.1"/>
    <property type="molecule type" value="Genomic_DNA"/>
</dbReference>
<feature type="transmembrane region" description="Helical" evidence="6">
    <location>
        <begin position="24"/>
        <end position="47"/>
    </location>
</feature>
<organism evidence="7 8">
    <name type="scientific">Penicillium cinerascens</name>
    <dbReference type="NCBI Taxonomy" id="70096"/>
    <lineage>
        <taxon>Eukaryota</taxon>
        <taxon>Fungi</taxon>
        <taxon>Dikarya</taxon>
        <taxon>Ascomycota</taxon>
        <taxon>Pezizomycotina</taxon>
        <taxon>Eurotiomycetes</taxon>
        <taxon>Eurotiomycetidae</taxon>
        <taxon>Eurotiales</taxon>
        <taxon>Aspergillaceae</taxon>
        <taxon>Penicillium</taxon>
    </lineage>
</organism>
<feature type="transmembrane region" description="Helical" evidence="6">
    <location>
        <begin position="59"/>
        <end position="84"/>
    </location>
</feature>
<gene>
    <name evidence="7" type="ORF">N7498_007397</name>
</gene>
<dbReference type="InterPro" id="IPR004840">
    <property type="entry name" value="Amino_acid_permease_CS"/>
</dbReference>
<feature type="transmembrane region" description="Helical" evidence="6">
    <location>
        <begin position="458"/>
        <end position="479"/>
    </location>
</feature>
<evidence type="ECO:0008006" key="9">
    <source>
        <dbReference type="Google" id="ProtNLM"/>
    </source>
</evidence>
<dbReference type="RefSeq" id="XP_058306708.1">
    <property type="nucleotide sequence ID" value="XM_058454459.1"/>
</dbReference>
<dbReference type="Gene3D" id="1.20.1740.10">
    <property type="entry name" value="Amino acid/polyamine transporter I"/>
    <property type="match status" value="1"/>
</dbReference>
<evidence type="ECO:0000256" key="6">
    <source>
        <dbReference type="SAM" id="Phobius"/>
    </source>
</evidence>
<dbReference type="PANTHER" id="PTHR45649">
    <property type="entry name" value="AMINO-ACID PERMEASE BAT1"/>
    <property type="match status" value="1"/>
</dbReference>
<accession>A0A9W9MDC6</accession>
<dbReference type="OrthoDB" id="4476201at2759"/>
<feature type="transmembrane region" description="Helical" evidence="6">
    <location>
        <begin position="365"/>
        <end position="382"/>
    </location>
</feature>
<feature type="transmembrane region" description="Helical" evidence="6">
    <location>
        <begin position="388"/>
        <end position="410"/>
    </location>
</feature>
<dbReference type="PROSITE" id="PS00218">
    <property type="entry name" value="AMINO_ACID_PERMEASE_1"/>
    <property type="match status" value="1"/>
</dbReference>
<evidence type="ECO:0000256" key="5">
    <source>
        <dbReference type="ARBA" id="ARBA00023136"/>
    </source>
</evidence>
<proteinExistence type="predicted"/>
<dbReference type="GO" id="GO:0006865">
    <property type="term" value="P:amino acid transport"/>
    <property type="evidence" value="ECO:0007669"/>
    <property type="project" value="InterPro"/>
</dbReference>
<evidence type="ECO:0000256" key="4">
    <source>
        <dbReference type="ARBA" id="ARBA00022989"/>
    </source>
</evidence>
<dbReference type="GO" id="GO:0015101">
    <property type="term" value="F:organic cation transmembrane transporter activity"/>
    <property type="evidence" value="ECO:0007669"/>
    <property type="project" value="UniProtKB-ARBA"/>
</dbReference>
<dbReference type="AlphaFoldDB" id="A0A9W9MDC6"/>
<name>A0A9W9MDC6_9EURO</name>
<keyword evidence="4 6" id="KW-1133">Transmembrane helix</keyword>
<dbReference type="GO" id="GO:0016020">
    <property type="term" value="C:membrane"/>
    <property type="evidence" value="ECO:0007669"/>
    <property type="project" value="UniProtKB-SubCell"/>
</dbReference>